<dbReference type="GO" id="GO:0005774">
    <property type="term" value="C:vacuolar membrane"/>
    <property type="evidence" value="ECO:0007669"/>
    <property type="project" value="TreeGrafter"/>
</dbReference>
<evidence type="ECO:0000256" key="4">
    <source>
        <dbReference type="ARBA" id="ARBA00022989"/>
    </source>
</evidence>
<dbReference type="Gene3D" id="1.20.1740.10">
    <property type="entry name" value="Amino acid/polyamine transporter I"/>
    <property type="match status" value="1"/>
</dbReference>
<feature type="transmembrane region" description="Helical" evidence="6">
    <location>
        <begin position="351"/>
        <end position="371"/>
    </location>
</feature>
<reference evidence="8" key="1">
    <citation type="submission" date="2020-12" db="EMBL/GenBank/DDBJ databases">
        <title>Metabolic potential, ecology and presence of endohyphal bacteria is reflected in genomic diversity of Mucoromycotina.</title>
        <authorList>
            <person name="Muszewska A."/>
            <person name="Okrasinska A."/>
            <person name="Steczkiewicz K."/>
            <person name="Drgas O."/>
            <person name="Orlowska M."/>
            <person name="Perlinska-Lenart U."/>
            <person name="Aleksandrzak-Piekarczyk T."/>
            <person name="Szatraj K."/>
            <person name="Zielenkiewicz U."/>
            <person name="Pilsyk S."/>
            <person name="Malc E."/>
            <person name="Mieczkowski P."/>
            <person name="Kruszewska J.S."/>
            <person name="Biernat P."/>
            <person name="Pawlowska J."/>
        </authorList>
    </citation>
    <scope>NUCLEOTIDE SEQUENCE</scope>
    <source>
        <strain evidence="8">WA0000017839</strain>
    </source>
</reference>
<keyword evidence="5 6" id="KW-0472">Membrane</keyword>
<evidence type="ECO:0000256" key="1">
    <source>
        <dbReference type="ARBA" id="ARBA00004141"/>
    </source>
</evidence>
<keyword evidence="9" id="KW-1185">Reference proteome</keyword>
<dbReference type="GO" id="GO:0015179">
    <property type="term" value="F:L-amino acid transmembrane transporter activity"/>
    <property type="evidence" value="ECO:0007669"/>
    <property type="project" value="TreeGrafter"/>
</dbReference>
<sequence>MSTTNNNFEVKPISSPDSNTIEKYKQENQYDNSFCEEQLEHVPKGTASFGRIVFMLLKAFIGTGVIFLPGSFVNGGLALSIVLMIVIAIICLAAYQLLVKAQSEVGGSYGDVAQHLYGAWLRHISHLFICLTQMGFVASYFIFISGNVNTVVNTLNNCNTPFESKYYIWIFLAFMIPFCWVRKIARLSWLAILADVFISFGLICVIYFSSTQIAQHGVGNNIHLVNPNNFGLMIGTAVFSYEGIGMVLPILEGMKEPEKFPRALNIAMLICTLVFLLIGCMGYIAYGDMTQATVVANFPRMPLSVTVQLLYAIAMTLSSPFMLYPPLIIIENYVFGNRSGKNNLKIKMSKNLVRTLVVTVCAIVSFCVGASNLDKFVSLVGSVACMPISFIFPGLFHYKIATKRITKIGDIALIVFGFGILIYTMYVNIDSWVNPVATGGIALPSANACGYE</sequence>
<feature type="transmembrane region" description="Helical" evidence="6">
    <location>
        <begin position="230"/>
        <end position="251"/>
    </location>
</feature>
<dbReference type="OrthoDB" id="1684102at2759"/>
<evidence type="ECO:0000256" key="3">
    <source>
        <dbReference type="ARBA" id="ARBA00022692"/>
    </source>
</evidence>
<feature type="transmembrane region" description="Helical" evidence="6">
    <location>
        <begin position="263"/>
        <end position="286"/>
    </location>
</feature>
<feature type="transmembrane region" description="Helical" evidence="6">
    <location>
        <begin position="306"/>
        <end position="330"/>
    </location>
</feature>
<feature type="transmembrane region" description="Helical" evidence="6">
    <location>
        <begin position="124"/>
        <end position="146"/>
    </location>
</feature>
<organism evidence="8 9">
    <name type="scientific">Mucor saturninus</name>
    <dbReference type="NCBI Taxonomy" id="64648"/>
    <lineage>
        <taxon>Eukaryota</taxon>
        <taxon>Fungi</taxon>
        <taxon>Fungi incertae sedis</taxon>
        <taxon>Mucoromycota</taxon>
        <taxon>Mucoromycotina</taxon>
        <taxon>Mucoromycetes</taxon>
        <taxon>Mucorales</taxon>
        <taxon>Mucorineae</taxon>
        <taxon>Mucoraceae</taxon>
        <taxon>Mucor</taxon>
    </lineage>
</organism>
<evidence type="ECO:0000256" key="6">
    <source>
        <dbReference type="SAM" id="Phobius"/>
    </source>
</evidence>
<evidence type="ECO:0000313" key="9">
    <source>
        <dbReference type="Proteomes" id="UP000603453"/>
    </source>
</evidence>
<gene>
    <name evidence="8" type="ORF">INT47_007841</name>
</gene>
<feature type="transmembrane region" description="Helical" evidence="6">
    <location>
        <begin position="189"/>
        <end position="210"/>
    </location>
</feature>
<dbReference type="PANTHER" id="PTHR22950">
    <property type="entry name" value="AMINO ACID TRANSPORTER"/>
    <property type="match status" value="1"/>
</dbReference>
<comment type="subcellular location">
    <subcellularLocation>
        <location evidence="1">Membrane</location>
        <topology evidence="1">Multi-pass membrane protein</topology>
    </subcellularLocation>
</comment>
<accession>A0A8H7RD23</accession>
<feature type="transmembrane region" description="Helical" evidence="6">
    <location>
        <begin position="408"/>
        <end position="426"/>
    </location>
</feature>
<comment type="similarity">
    <text evidence="2">Belongs to the amino acid/polyamine transporter 2 family.</text>
</comment>
<keyword evidence="4 6" id="KW-1133">Transmembrane helix</keyword>
<evidence type="ECO:0000256" key="5">
    <source>
        <dbReference type="ARBA" id="ARBA00023136"/>
    </source>
</evidence>
<evidence type="ECO:0000256" key="2">
    <source>
        <dbReference type="ARBA" id="ARBA00008066"/>
    </source>
</evidence>
<feature type="transmembrane region" description="Helical" evidence="6">
    <location>
        <begin position="166"/>
        <end position="182"/>
    </location>
</feature>
<feature type="transmembrane region" description="Helical" evidence="6">
    <location>
        <begin position="52"/>
        <end position="72"/>
    </location>
</feature>
<feature type="domain" description="Amino acid transporter transmembrane" evidence="7">
    <location>
        <begin position="46"/>
        <end position="427"/>
    </location>
</feature>
<dbReference type="PANTHER" id="PTHR22950:SF666">
    <property type="entry name" value="VACUOLAR AMINO ACID TRANSPORTER 4"/>
    <property type="match status" value="1"/>
</dbReference>
<comment type="caution">
    <text evidence="8">The sequence shown here is derived from an EMBL/GenBank/DDBJ whole genome shotgun (WGS) entry which is preliminary data.</text>
</comment>
<dbReference type="Pfam" id="PF01490">
    <property type="entry name" value="Aa_trans"/>
    <property type="match status" value="1"/>
</dbReference>
<keyword evidence="3 6" id="KW-0812">Transmembrane</keyword>
<feature type="transmembrane region" description="Helical" evidence="6">
    <location>
        <begin position="377"/>
        <end position="396"/>
    </location>
</feature>
<evidence type="ECO:0000313" key="8">
    <source>
        <dbReference type="EMBL" id="KAG2208742.1"/>
    </source>
</evidence>
<proteinExistence type="inferred from homology"/>
<dbReference type="EMBL" id="JAEPRD010000018">
    <property type="protein sequence ID" value="KAG2208742.1"/>
    <property type="molecule type" value="Genomic_DNA"/>
</dbReference>
<dbReference type="AlphaFoldDB" id="A0A8H7RD23"/>
<dbReference type="InterPro" id="IPR013057">
    <property type="entry name" value="AA_transpt_TM"/>
</dbReference>
<name>A0A8H7RD23_9FUNG</name>
<evidence type="ECO:0000259" key="7">
    <source>
        <dbReference type="Pfam" id="PF01490"/>
    </source>
</evidence>
<feature type="transmembrane region" description="Helical" evidence="6">
    <location>
        <begin position="78"/>
        <end position="98"/>
    </location>
</feature>
<dbReference type="Proteomes" id="UP000603453">
    <property type="component" value="Unassembled WGS sequence"/>
</dbReference>
<protein>
    <recommendedName>
        <fullName evidence="7">Amino acid transporter transmembrane domain-containing protein</fullName>
    </recommendedName>
</protein>